<dbReference type="Gene3D" id="3.40.50.300">
    <property type="entry name" value="P-loop containing nucleotide triphosphate hydrolases"/>
    <property type="match status" value="1"/>
</dbReference>
<keyword evidence="1" id="KW-0808">Transferase</keyword>
<comment type="caution">
    <text evidence="1">The sequence shown here is derived from an EMBL/GenBank/DDBJ whole genome shotgun (WGS) entry which is preliminary data.</text>
</comment>
<sequence>MDFNVITVTRQFGSLGRKIARAVADNLGYEYYDRDIIELAVKEMRGDIEKLSAFDGQLASPFDKMMYPLGKGNANMKNALFEMEKSIMVDLALTRNCVIVGRCSDYVLRKYNIPDANMLNVFIYSPIEKRLENCKYELNIENPGEAYTYLMKVDKARADFYKHYTKHKFTGNTYRHLMIDSSMADFNKVASVITDTAKIKFGI</sequence>
<evidence type="ECO:0000313" key="2">
    <source>
        <dbReference type="Proteomes" id="UP000824109"/>
    </source>
</evidence>
<name>A0A9D1SFE2_9FIRM</name>
<reference evidence="1" key="1">
    <citation type="submission" date="2020-10" db="EMBL/GenBank/DDBJ databases">
        <authorList>
            <person name="Gilroy R."/>
        </authorList>
    </citation>
    <scope>NUCLEOTIDE SEQUENCE</scope>
    <source>
        <strain evidence="1">USAMLcec3-3695</strain>
    </source>
</reference>
<reference evidence="1" key="2">
    <citation type="journal article" date="2021" name="PeerJ">
        <title>Extensive microbial diversity within the chicken gut microbiome revealed by metagenomics and culture.</title>
        <authorList>
            <person name="Gilroy R."/>
            <person name="Ravi A."/>
            <person name="Getino M."/>
            <person name="Pursley I."/>
            <person name="Horton D.L."/>
            <person name="Alikhan N.F."/>
            <person name="Baker D."/>
            <person name="Gharbi K."/>
            <person name="Hall N."/>
            <person name="Watson M."/>
            <person name="Adriaenssens E.M."/>
            <person name="Foster-Nyarko E."/>
            <person name="Jarju S."/>
            <person name="Secka A."/>
            <person name="Antonio M."/>
            <person name="Oren A."/>
            <person name="Chaudhuri R.R."/>
            <person name="La Ragione R."/>
            <person name="Hildebrand F."/>
            <person name="Pallen M.J."/>
        </authorList>
    </citation>
    <scope>NUCLEOTIDE SEQUENCE</scope>
    <source>
        <strain evidence="1">USAMLcec3-3695</strain>
    </source>
</reference>
<organism evidence="1 2">
    <name type="scientific">Candidatus Ornithomonoglobus merdipullorum</name>
    <dbReference type="NCBI Taxonomy" id="2840895"/>
    <lineage>
        <taxon>Bacteria</taxon>
        <taxon>Bacillati</taxon>
        <taxon>Bacillota</taxon>
        <taxon>Clostridia</taxon>
        <taxon>Candidatus Ornithomonoglobus</taxon>
    </lineage>
</organism>
<evidence type="ECO:0000313" key="1">
    <source>
        <dbReference type="EMBL" id="HIU58131.1"/>
    </source>
</evidence>
<keyword evidence="1" id="KW-0418">Kinase</keyword>
<dbReference type="GO" id="GO:0016301">
    <property type="term" value="F:kinase activity"/>
    <property type="evidence" value="ECO:0007669"/>
    <property type="project" value="UniProtKB-KW"/>
</dbReference>
<dbReference type="Proteomes" id="UP000824109">
    <property type="component" value="Unassembled WGS sequence"/>
</dbReference>
<gene>
    <name evidence="1" type="ORF">IAA61_10030</name>
</gene>
<accession>A0A9D1SFE2</accession>
<dbReference type="InterPro" id="IPR027417">
    <property type="entry name" value="P-loop_NTPase"/>
</dbReference>
<dbReference type="EMBL" id="DVNB01000102">
    <property type="protein sequence ID" value="HIU58131.1"/>
    <property type="molecule type" value="Genomic_DNA"/>
</dbReference>
<dbReference type="Pfam" id="PF13189">
    <property type="entry name" value="Cytidylate_kin2"/>
    <property type="match status" value="1"/>
</dbReference>
<protein>
    <submittedName>
        <fullName evidence="1">Cytidylate kinase-like family protein</fullName>
    </submittedName>
</protein>
<dbReference type="AlphaFoldDB" id="A0A9D1SFE2"/>
<proteinExistence type="predicted"/>